<comment type="caution">
    <text evidence="4">The sequence shown here is derived from an EMBL/GenBank/DDBJ whole genome shotgun (WGS) entry which is preliminary data.</text>
</comment>
<reference evidence="4" key="1">
    <citation type="submission" date="2022-10" db="EMBL/GenBank/DDBJ databases">
        <authorList>
            <person name="Chen Y."/>
            <person name="Dougan E. K."/>
            <person name="Chan C."/>
            <person name="Rhodes N."/>
            <person name="Thang M."/>
        </authorList>
    </citation>
    <scope>NUCLEOTIDE SEQUENCE</scope>
</reference>
<dbReference type="CDD" id="cd12277">
    <property type="entry name" value="RRM3_MEI2_EAR1_like"/>
    <property type="match status" value="1"/>
</dbReference>
<gene>
    <name evidence="4" type="ORF">C1SCF055_LOCUS34973</name>
</gene>
<dbReference type="EMBL" id="CAMXCT020004579">
    <property type="protein sequence ID" value="CAL1163006.1"/>
    <property type="molecule type" value="Genomic_DNA"/>
</dbReference>
<evidence type="ECO:0000256" key="2">
    <source>
        <dbReference type="SAM" id="MobiDB-lite"/>
    </source>
</evidence>
<organism evidence="4">
    <name type="scientific">Cladocopium goreaui</name>
    <dbReference type="NCBI Taxonomy" id="2562237"/>
    <lineage>
        <taxon>Eukaryota</taxon>
        <taxon>Sar</taxon>
        <taxon>Alveolata</taxon>
        <taxon>Dinophyceae</taxon>
        <taxon>Suessiales</taxon>
        <taxon>Symbiodiniaceae</taxon>
        <taxon>Cladocopium</taxon>
    </lineage>
</organism>
<dbReference type="Proteomes" id="UP001152797">
    <property type="component" value="Unassembled WGS sequence"/>
</dbReference>
<evidence type="ECO:0000256" key="1">
    <source>
        <dbReference type="PROSITE-ProRule" id="PRU00176"/>
    </source>
</evidence>
<evidence type="ECO:0000313" key="5">
    <source>
        <dbReference type="EMBL" id="CAL4796943.1"/>
    </source>
</evidence>
<dbReference type="OrthoDB" id="417481at2759"/>
<sequence>MIDERQGVPRLVVHNTFLEFDDQSKEENRRPRAQTDITERKAPRKVSYHVDEDERAAHAHFGLGTVAEELPPGVADAAQMMRLQQQLQAHAAGSTMAAAAAAASLNPLLAPPLPLPHAGYYPGLSPWPGLHPQAFLPGALAPPLGAVPPAGAWPYALPYAGLDPTVAAMAASAAGEAAAAAANAQARAAAMTLKGRGRTRSERSRAASTDSSGLPAPQVQKPAAEKTPPSPPVNGTTIMLRNLPQRFTQKSMLDLLDGEGFHAKYDFVYLPMDFRHGVNLGYAFVNTLTNEDALRAIEIFQGYDRWTEECDKVCEVSWAHPHQGLQEHVERYRNSPVMHPTTPEEYKPMIFANGQRVQFPGPTKAIRAPKLKYTPNTPTDSK</sequence>
<dbReference type="Pfam" id="PF04059">
    <property type="entry name" value="RRM_2"/>
    <property type="match status" value="1"/>
</dbReference>
<dbReference type="InterPro" id="IPR035979">
    <property type="entry name" value="RBD_domain_sf"/>
</dbReference>
<dbReference type="SUPFAM" id="SSF54928">
    <property type="entry name" value="RNA-binding domain, RBD"/>
    <property type="match status" value="1"/>
</dbReference>
<proteinExistence type="predicted"/>
<feature type="domain" description="RRM" evidence="3">
    <location>
        <begin position="236"/>
        <end position="321"/>
    </location>
</feature>
<dbReference type="AlphaFoldDB" id="A0A9P1DHB9"/>
<dbReference type="Gene3D" id="3.30.70.330">
    <property type="match status" value="1"/>
</dbReference>
<dbReference type="InterPro" id="IPR000504">
    <property type="entry name" value="RRM_dom"/>
</dbReference>
<keyword evidence="6" id="KW-1185">Reference proteome</keyword>
<evidence type="ECO:0000313" key="4">
    <source>
        <dbReference type="EMBL" id="CAI4009631.1"/>
    </source>
</evidence>
<accession>A0A9P1DHB9</accession>
<dbReference type="EMBL" id="CAMXCT010004579">
    <property type="protein sequence ID" value="CAI4009631.1"/>
    <property type="molecule type" value="Genomic_DNA"/>
</dbReference>
<dbReference type="PROSITE" id="PS50102">
    <property type="entry name" value="RRM"/>
    <property type="match status" value="1"/>
</dbReference>
<dbReference type="EMBL" id="CAMXCT030004579">
    <property type="protein sequence ID" value="CAL4796943.1"/>
    <property type="molecule type" value="Genomic_DNA"/>
</dbReference>
<keyword evidence="1" id="KW-0694">RNA-binding</keyword>
<dbReference type="InterPro" id="IPR012677">
    <property type="entry name" value="Nucleotide-bd_a/b_plait_sf"/>
</dbReference>
<name>A0A9P1DHB9_9DINO</name>
<dbReference type="InterPro" id="IPR007201">
    <property type="entry name" value="Mei2-like_Rrm_C"/>
</dbReference>
<dbReference type="GO" id="GO:0003723">
    <property type="term" value="F:RNA binding"/>
    <property type="evidence" value="ECO:0007669"/>
    <property type="project" value="UniProtKB-UniRule"/>
</dbReference>
<protein>
    <submittedName>
        <fullName evidence="5">RRM domain-containing protein</fullName>
    </submittedName>
</protein>
<evidence type="ECO:0000259" key="3">
    <source>
        <dbReference type="PROSITE" id="PS50102"/>
    </source>
</evidence>
<evidence type="ECO:0000313" key="6">
    <source>
        <dbReference type="Proteomes" id="UP001152797"/>
    </source>
</evidence>
<feature type="region of interest" description="Disordered" evidence="2">
    <location>
        <begin position="21"/>
        <end position="46"/>
    </location>
</feature>
<feature type="region of interest" description="Disordered" evidence="2">
    <location>
        <begin position="191"/>
        <end position="237"/>
    </location>
</feature>
<reference evidence="5 6" key="2">
    <citation type="submission" date="2024-05" db="EMBL/GenBank/DDBJ databases">
        <authorList>
            <person name="Chen Y."/>
            <person name="Shah S."/>
            <person name="Dougan E. K."/>
            <person name="Thang M."/>
            <person name="Chan C."/>
        </authorList>
    </citation>
    <scope>NUCLEOTIDE SEQUENCE [LARGE SCALE GENOMIC DNA]</scope>
</reference>